<dbReference type="PANTHER" id="PTHR43233">
    <property type="entry name" value="FAMILY N-ACETYLTRANSFERASE, PUTATIVE (AFU_ORTHOLOGUE AFUA_6G03350)-RELATED"/>
    <property type="match status" value="1"/>
</dbReference>
<dbReference type="InterPro" id="IPR053144">
    <property type="entry name" value="Acetyltransferase_Butenolide"/>
</dbReference>
<organism evidence="2 3">
    <name type="scientific">Desulfoprunum benzoelyticum</name>
    <dbReference type="NCBI Taxonomy" id="1506996"/>
    <lineage>
        <taxon>Bacteria</taxon>
        <taxon>Pseudomonadati</taxon>
        <taxon>Thermodesulfobacteriota</taxon>
        <taxon>Desulfobulbia</taxon>
        <taxon>Desulfobulbales</taxon>
        <taxon>Desulfobulbaceae</taxon>
        <taxon>Desulfoprunum</taxon>
    </lineage>
</organism>
<dbReference type="InterPro" id="IPR000182">
    <property type="entry name" value="GNAT_dom"/>
</dbReference>
<dbReference type="EMBL" id="JACHEO010000012">
    <property type="protein sequence ID" value="MBB5348467.1"/>
    <property type="molecule type" value="Genomic_DNA"/>
</dbReference>
<dbReference type="RefSeq" id="WP_183351236.1">
    <property type="nucleotide sequence ID" value="NZ_JACHEO010000012.1"/>
</dbReference>
<dbReference type="CDD" id="cd04301">
    <property type="entry name" value="NAT_SF"/>
    <property type="match status" value="1"/>
</dbReference>
<reference evidence="2 3" key="1">
    <citation type="submission" date="2020-08" db="EMBL/GenBank/DDBJ databases">
        <title>Genomic Encyclopedia of Type Strains, Phase IV (KMG-IV): sequencing the most valuable type-strain genomes for metagenomic binning, comparative biology and taxonomic classification.</title>
        <authorList>
            <person name="Goeker M."/>
        </authorList>
    </citation>
    <scope>NUCLEOTIDE SEQUENCE [LARGE SCALE GENOMIC DNA]</scope>
    <source>
        <strain evidence="2 3">DSM 28570</strain>
    </source>
</reference>
<feature type="domain" description="N-acetyltransferase" evidence="1">
    <location>
        <begin position="9"/>
        <end position="139"/>
    </location>
</feature>
<dbReference type="Proteomes" id="UP000539642">
    <property type="component" value="Unassembled WGS sequence"/>
</dbReference>
<accession>A0A840UQG9</accession>
<dbReference type="GO" id="GO:0016747">
    <property type="term" value="F:acyltransferase activity, transferring groups other than amino-acyl groups"/>
    <property type="evidence" value="ECO:0007669"/>
    <property type="project" value="InterPro"/>
</dbReference>
<protein>
    <submittedName>
        <fullName evidence="2">GNAT superfamily N-acetyltransferase</fullName>
    </submittedName>
</protein>
<gene>
    <name evidence="2" type="ORF">HNQ81_002203</name>
</gene>
<name>A0A840UQG9_9BACT</name>
<comment type="caution">
    <text evidence="2">The sequence shown here is derived from an EMBL/GenBank/DDBJ whole genome shotgun (WGS) entry which is preliminary data.</text>
</comment>
<dbReference type="Gene3D" id="3.40.630.30">
    <property type="match status" value="1"/>
</dbReference>
<keyword evidence="3" id="KW-1185">Reference proteome</keyword>
<sequence length="149" mass="16902">MQWQQQDYLITDNPDDLDLDTIHGFLRQTYWAKGIPRALVEKALANSLCFGVYRHGRQVGFARAITDRATFAYLGDVFILPDHRGRGLAKRLVACILEHPHLQGLRRILLVTSDAHGLYRGCGFSALKEPGKFMEIGRPNPYQADHADR</sequence>
<dbReference type="Pfam" id="PF00583">
    <property type="entry name" value="Acetyltransf_1"/>
    <property type="match status" value="1"/>
</dbReference>
<proteinExistence type="predicted"/>
<evidence type="ECO:0000313" key="2">
    <source>
        <dbReference type="EMBL" id="MBB5348467.1"/>
    </source>
</evidence>
<keyword evidence="2" id="KW-0808">Transferase</keyword>
<dbReference type="InterPro" id="IPR016181">
    <property type="entry name" value="Acyl_CoA_acyltransferase"/>
</dbReference>
<evidence type="ECO:0000259" key="1">
    <source>
        <dbReference type="PROSITE" id="PS51186"/>
    </source>
</evidence>
<evidence type="ECO:0000313" key="3">
    <source>
        <dbReference type="Proteomes" id="UP000539642"/>
    </source>
</evidence>
<dbReference type="PROSITE" id="PS51186">
    <property type="entry name" value="GNAT"/>
    <property type="match status" value="1"/>
</dbReference>
<dbReference type="AlphaFoldDB" id="A0A840UQG9"/>
<dbReference type="PANTHER" id="PTHR43233:SF1">
    <property type="entry name" value="FAMILY N-ACETYLTRANSFERASE, PUTATIVE (AFU_ORTHOLOGUE AFUA_6G03350)-RELATED"/>
    <property type="match status" value="1"/>
</dbReference>
<dbReference type="SUPFAM" id="SSF55729">
    <property type="entry name" value="Acyl-CoA N-acyltransferases (Nat)"/>
    <property type="match status" value="1"/>
</dbReference>